<dbReference type="EMBL" id="JACHXX010000002">
    <property type="protein sequence ID" value="MBB3161748.1"/>
    <property type="molecule type" value="Genomic_DNA"/>
</dbReference>
<comment type="caution">
    <text evidence="2">The sequence shown here is derived from an EMBL/GenBank/DDBJ whole genome shotgun (WGS) entry which is preliminary data.</text>
</comment>
<organism evidence="2 3">
    <name type="scientific">Rhizobium laguerreae</name>
    <dbReference type="NCBI Taxonomy" id="1076926"/>
    <lineage>
        <taxon>Bacteria</taxon>
        <taxon>Pseudomonadati</taxon>
        <taxon>Pseudomonadota</taxon>
        <taxon>Alphaproteobacteria</taxon>
        <taxon>Hyphomicrobiales</taxon>
        <taxon>Rhizobiaceae</taxon>
        <taxon>Rhizobium/Agrobacterium group</taxon>
        <taxon>Rhizobium</taxon>
    </lineage>
</organism>
<dbReference type="RefSeq" id="WP_158081397.1">
    <property type="nucleotide sequence ID" value="NZ_JACHXX010000002.1"/>
</dbReference>
<gene>
    <name evidence="2" type="ORF">FHS25_002197</name>
</gene>
<evidence type="ECO:0000313" key="3">
    <source>
        <dbReference type="Proteomes" id="UP000542811"/>
    </source>
</evidence>
<name>A0ABR6G837_9HYPH</name>
<dbReference type="Proteomes" id="UP000542811">
    <property type="component" value="Unassembled WGS sequence"/>
</dbReference>
<accession>A0ABR6G837</accession>
<sequence>MTSPTAAKEKPDWRKNRKQYERITESPSAAGSTVLHARHRAEISLFEPFTPKMFISRRSALTN</sequence>
<evidence type="ECO:0000313" key="2">
    <source>
        <dbReference type="EMBL" id="MBB3161748.1"/>
    </source>
</evidence>
<feature type="region of interest" description="Disordered" evidence="1">
    <location>
        <begin position="1"/>
        <end position="34"/>
    </location>
</feature>
<reference evidence="2 3" key="1">
    <citation type="submission" date="2020-08" db="EMBL/GenBank/DDBJ databases">
        <title>Genomic Encyclopedia of Type Strains, Phase III (KMG-III): the genomes of soil and plant-associated and newly described type strains.</title>
        <authorList>
            <person name="Whitman W."/>
        </authorList>
    </citation>
    <scope>NUCLEOTIDE SEQUENCE [LARGE SCALE GENOMIC DNA]</scope>
    <source>
        <strain evidence="2 3">CECT 8280</strain>
    </source>
</reference>
<protein>
    <submittedName>
        <fullName evidence="2">Uncharacterized protein</fullName>
    </submittedName>
</protein>
<evidence type="ECO:0000256" key="1">
    <source>
        <dbReference type="SAM" id="MobiDB-lite"/>
    </source>
</evidence>
<proteinExistence type="predicted"/>
<keyword evidence="3" id="KW-1185">Reference proteome</keyword>
<feature type="compositionally biased region" description="Basic and acidic residues" evidence="1">
    <location>
        <begin position="7"/>
        <end position="24"/>
    </location>
</feature>